<feature type="domain" description="DUF6589" evidence="2">
    <location>
        <begin position="553"/>
        <end position="1006"/>
    </location>
</feature>
<organism evidence="3 4">
    <name type="scientific">Paramarasmius palmivorus</name>
    <dbReference type="NCBI Taxonomy" id="297713"/>
    <lineage>
        <taxon>Eukaryota</taxon>
        <taxon>Fungi</taxon>
        <taxon>Dikarya</taxon>
        <taxon>Basidiomycota</taxon>
        <taxon>Agaricomycotina</taxon>
        <taxon>Agaricomycetes</taxon>
        <taxon>Agaricomycetidae</taxon>
        <taxon>Agaricales</taxon>
        <taxon>Marasmiineae</taxon>
        <taxon>Marasmiaceae</taxon>
        <taxon>Paramarasmius</taxon>
    </lineage>
</organism>
<evidence type="ECO:0000313" key="4">
    <source>
        <dbReference type="Proteomes" id="UP001383192"/>
    </source>
</evidence>
<name>A0AAW0BC63_9AGAR</name>
<evidence type="ECO:0000259" key="2">
    <source>
        <dbReference type="Pfam" id="PF20231"/>
    </source>
</evidence>
<accession>A0AAW0BC63</accession>
<dbReference type="Proteomes" id="UP001383192">
    <property type="component" value="Unassembled WGS sequence"/>
</dbReference>
<evidence type="ECO:0000313" key="3">
    <source>
        <dbReference type="EMBL" id="KAK7022837.1"/>
    </source>
</evidence>
<feature type="compositionally biased region" description="Acidic residues" evidence="1">
    <location>
        <begin position="1161"/>
        <end position="1171"/>
    </location>
</feature>
<feature type="compositionally biased region" description="Polar residues" evidence="1">
    <location>
        <begin position="1145"/>
        <end position="1160"/>
    </location>
</feature>
<evidence type="ECO:0000256" key="1">
    <source>
        <dbReference type="SAM" id="MobiDB-lite"/>
    </source>
</evidence>
<protein>
    <recommendedName>
        <fullName evidence="2">DUF6589 domain-containing protein</fullName>
    </recommendedName>
</protein>
<proteinExistence type="predicted"/>
<feature type="region of interest" description="Disordered" evidence="1">
    <location>
        <begin position="1137"/>
        <end position="1171"/>
    </location>
</feature>
<feature type="compositionally biased region" description="Polar residues" evidence="1">
    <location>
        <begin position="34"/>
        <end position="46"/>
    </location>
</feature>
<feature type="region of interest" description="Disordered" evidence="1">
    <location>
        <begin position="143"/>
        <end position="209"/>
    </location>
</feature>
<gene>
    <name evidence="3" type="ORF">VNI00_016918</name>
</gene>
<dbReference type="InterPro" id="IPR046496">
    <property type="entry name" value="DUF6589"/>
</dbReference>
<feature type="compositionally biased region" description="Polar residues" evidence="1">
    <location>
        <begin position="196"/>
        <end position="206"/>
    </location>
</feature>
<feature type="region of interest" description="Disordered" evidence="1">
    <location>
        <begin position="1"/>
        <end position="55"/>
    </location>
</feature>
<feature type="region of interest" description="Disordered" evidence="1">
    <location>
        <begin position="1079"/>
        <end position="1103"/>
    </location>
</feature>
<comment type="caution">
    <text evidence="3">The sequence shown here is derived from an EMBL/GenBank/DDBJ whole genome shotgun (WGS) entry which is preliminary data.</text>
</comment>
<reference evidence="3 4" key="1">
    <citation type="submission" date="2024-01" db="EMBL/GenBank/DDBJ databases">
        <title>A draft genome for a cacao thread blight-causing isolate of Paramarasmius palmivorus.</title>
        <authorList>
            <person name="Baruah I.K."/>
            <person name="Bukari Y."/>
            <person name="Amoako-Attah I."/>
            <person name="Meinhardt L.W."/>
            <person name="Bailey B.A."/>
            <person name="Cohen S.P."/>
        </authorList>
    </citation>
    <scope>NUCLEOTIDE SEQUENCE [LARGE SCALE GENOMIC DNA]</scope>
    <source>
        <strain evidence="3 4">GH-12</strain>
    </source>
</reference>
<dbReference type="EMBL" id="JAYKXP010000146">
    <property type="protein sequence ID" value="KAK7022837.1"/>
    <property type="molecule type" value="Genomic_DNA"/>
</dbReference>
<dbReference type="AlphaFoldDB" id="A0AAW0BC63"/>
<dbReference type="Pfam" id="PF20231">
    <property type="entry name" value="DUF6589"/>
    <property type="match status" value="1"/>
</dbReference>
<sequence length="1171" mass="132325">MNNPFTQHIPVTPSRQRPLSIRVPLSDRSPIKTADNTFNPTNTSTIRRPRGPNIKPKAQKHRFVIANRENDDVFSPSNDQHKSPVLSTPLTHSLIPEPFPSLLTPSSSRLDQFVLETPDEPVSKRLKMAHDPMDHLAEFHGLSISSEQANTHAPMRGTKRKRTRQAQSGHGEPLIGLLPDPVDTAPPPSDPSAPSHSESTPVASTSKVDDSSRPLEVRLYLVSEYARSLGLPFPEYTFRMLCPPTDEVKSSWEKGGEESKCLKSRAALVSSFLSGFCSYTVSDWLEQLLRHPYGSGHKDSPDMFSLEQSYKLIRPVRPALTAFCAQMVQRELNLRARVAVQPSSGLHVHIPSKRRPVKQHVAVIDWKNLNAQTHQQVMETHMQFQKLLWGLLTTVATPDKNQSTEQDRIYRPVHGVISTVISKLMFSRSSLARLGPMLEGLFNLVSQVSYDKFRYDSHVGNTPAYTTVISALYGLGQQAGTQLMDICRDPGHWFWIILDNVQNYIRHHSLRLGRMNHMNLGMAATVWIAPPSASDPGVFDFDDKQRRRASCDRTKITAMKLLRLPDAAHERHVYAFQWLWVLGNYVPRLENLKLRANELLRTTGRRQKVPDEPTQCFTLPTVSASETKLPEFLDGVLDFLKSAGQTGERFNKRMLPIGGDGLTFELLHKIMSHRQFHKSPFHGLRIMNPKLQWWHLLWTNDARIIDNHMGNPAGSDVSSFGHLISSIGRKLPKEQGKYNYKQASELLYLVLDADILNCWRIYLERHARKLHVDVTDHDDVGDIVETLHAASKLPSVDEFERFSYELHELYTTEEAIYRAATGTEKGNFPRTADQPRPDLISALNASEQGHPPVGAGDSVLASKKEFMREAMRSRECVWAVAEGDVGRVWEQILTLFFPFVASGHKKYAQYILEEIIDICFESSPELAKALLSTLVASLSGKPGTHRCCDLLQEFFQRIIEAIVQHKGAEFGDRFIREAIARCLGYLQRLKEDFLSGVGLDRRSQNHSKPSQDPEMRILLEKLRRAKVHMFSNYRQKGSRNEQYESQFRKGFKDAQDGLLERWTTRMMLDRDVSITHSAIPIRGGSSDFNEDDEDNAPSQDMSEAPLWVNTVHDGNITTEHLDPEADARVVITLMESGLGDEGDDSQFNSGQPAASTTTDGFETDNDDIWDS</sequence>
<keyword evidence="4" id="KW-1185">Reference proteome</keyword>